<dbReference type="InterPro" id="IPR026444">
    <property type="entry name" value="Secre_tail"/>
</dbReference>
<feature type="domain" description="SD-repeat containing protein B" evidence="4">
    <location>
        <begin position="470"/>
        <end position="535"/>
    </location>
</feature>
<evidence type="ECO:0000256" key="2">
    <source>
        <dbReference type="ARBA" id="ARBA00022525"/>
    </source>
</evidence>
<dbReference type="SUPFAM" id="SSF50965">
    <property type="entry name" value="Galactose oxidase, central domain"/>
    <property type="match status" value="1"/>
</dbReference>
<evidence type="ECO:0000259" key="5">
    <source>
        <dbReference type="Pfam" id="PF18962"/>
    </source>
</evidence>
<accession>A0A0W8FZB5</accession>
<name>A0A0W8FZB5_9ZZZZ</name>
<evidence type="ECO:0000256" key="3">
    <source>
        <dbReference type="ARBA" id="ARBA00022729"/>
    </source>
</evidence>
<evidence type="ECO:0000256" key="1">
    <source>
        <dbReference type="ARBA" id="ARBA00004613"/>
    </source>
</evidence>
<feature type="domain" description="Secretion system C-terminal sorting" evidence="5">
    <location>
        <begin position="1350"/>
        <end position="1425"/>
    </location>
</feature>
<proteinExistence type="predicted"/>
<organism evidence="6">
    <name type="scientific">hydrocarbon metagenome</name>
    <dbReference type="NCBI Taxonomy" id="938273"/>
    <lineage>
        <taxon>unclassified sequences</taxon>
        <taxon>metagenomes</taxon>
        <taxon>ecological metagenomes</taxon>
    </lineage>
</organism>
<dbReference type="GO" id="GO:1902929">
    <property type="term" value="C:plasma membrane of growing cell tip"/>
    <property type="evidence" value="ECO:0007669"/>
    <property type="project" value="TreeGrafter"/>
</dbReference>
<protein>
    <recommendedName>
        <fullName evidence="7">Secretion system C-terminal sorting domain-containing protein</fullName>
    </recommendedName>
</protein>
<comment type="subcellular location">
    <subcellularLocation>
        <location evidence="1">Secreted</location>
    </subcellularLocation>
</comment>
<keyword evidence="2" id="KW-0964">Secreted</keyword>
<dbReference type="EMBL" id="LNQE01000503">
    <property type="protein sequence ID" value="KUG26235.1"/>
    <property type="molecule type" value="Genomic_DNA"/>
</dbReference>
<dbReference type="InterPro" id="IPR033764">
    <property type="entry name" value="Sdr_B"/>
</dbReference>
<keyword evidence="3" id="KW-0732">Signal</keyword>
<dbReference type="PANTHER" id="PTHR31778:SF2">
    <property type="entry name" value="BUD SITE SELECTION PROTEIN RAX2"/>
    <property type="match status" value="1"/>
</dbReference>
<dbReference type="InterPro" id="IPR011043">
    <property type="entry name" value="Gal_Oxase/kelch_b-propeller"/>
</dbReference>
<evidence type="ECO:0000313" key="6">
    <source>
        <dbReference type="EMBL" id="KUG26235.1"/>
    </source>
</evidence>
<dbReference type="SUPFAM" id="SSF117074">
    <property type="entry name" value="Hypothetical protein PA1324"/>
    <property type="match status" value="2"/>
</dbReference>
<feature type="domain" description="SD-repeat containing protein B" evidence="4">
    <location>
        <begin position="905"/>
        <end position="976"/>
    </location>
</feature>
<reference evidence="6" key="1">
    <citation type="journal article" date="2015" name="Proc. Natl. Acad. Sci. U.S.A.">
        <title>Networks of energetic and metabolic interactions define dynamics in microbial communities.</title>
        <authorList>
            <person name="Embree M."/>
            <person name="Liu J.K."/>
            <person name="Al-Bassam M.M."/>
            <person name="Zengler K."/>
        </authorList>
    </citation>
    <scope>NUCLEOTIDE SEQUENCE</scope>
</reference>
<dbReference type="PANTHER" id="PTHR31778">
    <property type="entry name" value="BUD SITE SELECTION PROTEIN RAX2"/>
    <property type="match status" value="1"/>
</dbReference>
<sequence>MSRISTEIKREGLILSVNTNKNSKAVKSRGSIMRILFILSTFILLCTAAFGQVTVKLQQPPPNQLSINDLWNASITNSSEEPINVTLICTLEKTDAGIIAEGNSGSITLIPGMKSITYDDVKSGNSSTIFDRWGNLKTGSGDYIISMQVQLNSSGGTLASESIFQRIDIKTQPSLVSPEDGETVPSEEPVLFTWLPPVPEPPDQTYKIKIVEIIGNQSPEEAMVGNKPIFESDRIGELYFQYFSSESSFVSGNYYAWRIDAGESEDSKSEVRSFYFGQRDACITWDLLTSVSVTSAFGNIIGQNENIGAGPVPTMSVFDYTSNGQRLWVGNTGWVAGSLDVTRYIEFNTSPISGNNFSVTYVSFNYGDNQIATDFFILNSQVYYSIDNWATSTALSQTPLVYLNSSMSTFTASNLNVMVSSGQTFSLRIYPYAVQNGRAGTPTFAIHNDVMICGITTPQVVTDGTICGIKFNDLNGNGEMDLNEPGLSNWTINLTGATSRTTVTNSDGTYCFDRLKAGVYNVAEINQTGWVQTMPASPGTYSVSLTSGQELENINFGNKYDPDASCPKVWKPLGSGMNDEVFAYAQAGNIIYAGGDFTMADGTQANYIAKWDGTSWTPLGTGLNGKVRAIAVMGSDVYVGGMFTMAGGVSVNRIAKWDGTNWSALGNGVNGSVLALKVLGTDLYVGGSFTNASGVITNCLAKWDGTNWSSPGGGIYDFGDYMSVRALVVLGSDLYVGGGYYSLSGLGLGFTAKWDGISWSNQNTFSGRVDALAVIGTDLYVAGWFFHRIRKWDGTSWTTPGGGMNNHIHALAVIGSDLYAGGAFTTAGGVNTYRVAKWNGTAWSALGNGVSNWSGSHGHVEALLADGNELHVGGGFDVAGTVNANYAAKYVCSTSTTLNTFVLGSVFHDLNDNGFFEVDEPVLPNWNVNVLGAEIVTSFTNSDGNFYFNTLKPGVYTIAVKIPSGWVSSGNTSGSHTFDLGPGQNLTGINFGVKPIFCTDETQTWSPLGRGADGQVSDIVELGGNIYAGGSFTNAGGIVVNHIAKWDGSAWSGLGSGINGNVNALAVLGMDLYAGGSFTTAGGVSASSIAKWDGTNWSALGTGINGTVNALAVINDDLYAGGNFNMAGGINTNNIAKWDGVGWTALSSGTSSYLYALAVMGGDLYAGGVFTSAGGININKIAKWDGLNWSSLGSGVTSTVYSIAEIDGELYVGGDFPTAGGVSVNRIAKWDGTNWSALGTGIDNNYVRSIASIGSDIYAGGDFMTIGGMTVNYISKWDGTNWSALGTGMNQNYVQTIAAVGGDLYAGGWFSTADGISASNIAKYSCSALTSIDEDNDQNLPLQFKLEQNYPNPFNPSSTIKFDIPKASFVKIIVYDILGREIKVLLNEEKSPGSYKIIFDAKNLSSGVYIYSIKAGDFSQSKKMILLK</sequence>
<dbReference type="InterPro" id="IPR013783">
    <property type="entry name" value="Ig-like_fold"/>
</dbReference>
<comment type="caution">
    <text evidence="6">The sequence shown here is derived from an EMBL/GenBank/DDBJ whole genome shotgun (WGS) entry which is preliminary data.</text>
</comment>
<evidence type="ECO:0000259" key="4">
    <source>
        <dbReference type="Pfam" id="PF17210"/>
    </source>
</evidence>
<dbReference type="GO" id="GO:0005576">
    <property type="term" value="C:extracellular region"/>
    <property type="evidence" value="ECO:0007669"/>
    <property type="project" value="UniProtKB-SubCell"/>
</dbReference>
<dbReference type="Pfam" id="PF18962">
    <property type="entry name" value="Por_Secre_tail"/>
    <property type="match status" value="1"/>
</dbReference>
<dbReference type="Gene3D" id="2.60.40.10">
    <property type="entry name" value="Immunoglobulins"/>
    <property type="match status" value="2"/>
</dbReference>
<dbReference type="Gene3D" id="2.60.40.4070">
    <property type="match status" value="1"/>
</dbReference>
<dbReference type="NCBIfam" id="TIGR04183">
    <property type="entry name" value="Por_Secre_tail"/>
    <property type="match status" value="1"/>
</dbReference>
<dbReference type="Pfam" id="PF17210">
    <property type="entry name" value="SdrD_B"/>
    <property type="match status" value="2"/>
</dbReference>
<gene>
    <name evidence="6" type="ORF">ASZ90_003932</name>
</gene>
<evidence type="ECO:0008006" key="7">
    <source>
        <dbReference type="Google" id="ProtNLM"/>
    </source>
</evidence>